<dbReference type="InterPro" id="IPR036890">
    <property type="entry name" value="HATPase_C_sf"/>
</dbReference>
<dbReference type="GO" id="GO:0046872">
    <property type="term" value="F:metal ion binding"/>
    <property type="evidence" value="ECO:0007669"/>
    <property type="project" value="UniProtKB-KW"/>
</dbReference>
<keyword evidence="7" id="KW-0963">Cytoplasm</keyword>
<dbReference type="GO" id="GO:0046983">
    <property type="term" value="F:protein dimerization activity"/>
    <property type="evidence" value="ECO:0007669"/>
    <property type="project" value="InterPro"/>
</dbReference>
<keyword evidence="19" id="KW-1133">Transmembrane helix</keyword>
<comment type="catalytic activity">
    <reaction evidence="1">
        <text>ATP + protein L-histidine = ADP + protein N-phospho-L-histidine.</text>
        <dbReference type="EC" id="2.7.13.3"/>
    </reaction>
</comment>
<keyword evidence="16" id="KW-0411">Iron-sulfur</keyword>
<dbReference type="PROSITE" id="PS50109">
    <property type="entry name" value="HIS_KIN"/>
    <property type="match status" value="1"/>
</dbReference>
<sequence length="524" mass="55235">MSTTVYVASRDTARRLDLITAVEASADATLRGSSDSGHTALHDLLAAEVDVALLDRDLPGIDGEAIGRALRDAGRPTRVVLVGRDDGQVAGVAAVLAPEEVVRHLDALVAPRETPVAPGGASRPVAARDLRHDGGLASDEREHRIAVHRVAALRAACGIAVGIFAVADMGALQPGFWWAYAGLLVWLVVGLLVLRRPGARRRVAAVTVLDAAAMFALIETSGDATSALRFLLLMGPLCYTPFVPPATLARLVPVGAAAYVGAIVLDDLHAVARTAIVEWLFVYAMVGVYAVMSARLNARRLGDVRRLSAARQQLLGQLLTAEFRERRRLSQDLHDESLQLLLAARQDLEEAAPGTPHPSLAQAQHALTEGIRLLRETVHDLHPIALDHGGLDLALHGICERQARLGGFAARVTVAPDVPGLDDEFVVSLARELVTNAAKHAAAERVTVDARLEDGRLLLSVADDGRGIPAGRPAAALAEGHIGLASLVERVEAAGGTTTIDSTVGRGTTVRVAVPVRRSDPTGP</sequence>
<evidence type="ECO:0000256" key="8">
    <source>
        <dbReference type="ARBA" id="ARBA00022553"/>
    </source>
</evidence>
<evidence type="ECO:0000313" key="21">
    <source>
        <dbReference type="EMBL" id="PTL59073.1"/>
    </source>
</evidence>
<feature type="transmembrane region" description="Helical" evidence="19">
    <location>
        <begin position="177"/>
        <end position="194"/>
    </location>
</feature>
<keyword evidence="14" id="KW-0408">Iron</keyword>
<dbReference type="GO" id="GO:0051539">
    <property type="term" value="F:4 iron, 4 sulfur cluster binding"/>
    <property type="evidence" value="ECO:0007669"/>
    <property type="project" value="UniProtKB-KW"/>
</dbReference>
<comment type="caution">
    <text evidence="21">The sequence shown here is derived from an EMBL/GenBank/DDBJ whole genome shotgun (WGS) entry which is preliminary data.</text>
</comment>
<dbReference type="CDD" id="cd16917">
    <property type="entry name" value="HATPase_UhpB-NarQ-NarX-like"/>
    <property type="match status" value="1"/>
</dbReference>
<evidence type="ECO:0000313" key="22">
    <source>
        <dbReference type="Proteomes" id="UP000240739"/>
    </source>
</evidence>
<keyword evidence="12" id="KW-0418">Kinase</keyword>
<protein>
    <recommendedName>
        <fullName evidence="5">Oxygen sensor histidine kinase NreB</fullName>
        <ecNumber evidence="4">2.7.13.3</ecNumber>
    </recommendedName>
    <alternativeName>
        <fullName evidence="18">Nitrogen regulation protein B</fullName>
    </alternativeName>
</protein>
<gene>
    <name evidence="21" type="ORF">C7Y72_05140</name>
</gene>
<evidence type="ECO:0000256" key="12">
    <source>
        <dbReference type="ARBA" id="ARBA00022777"/>
    </source>
</evidence>
<proteinExistence type="predicted"/>
<dbReference type="EMBL" id="PYYB01000001">
    <property type="protein sequence ID" value="PTL59073.1"/>
    <property type="molecule type" value="Genomic_DNA"/>
</dbReference>
<dbReference type="Pfam" id="PF02518">
    <property type="entry name" value="HATPase_c"/>
    <property type="match status" value="1"/>
</dbReference>
<evidence type="ECO:0000256" key="17">
    <source>
        <dbReference type="ARBA" id="ARBA00024827"/>
    </source>
</evidence>
<dbReference type="GO" id="GO:0005524">
    <property type="term" value="F:ATP binding"/>
    <property type="evidence" value="ECO:0007669"/>
    <property type="project" value="UniProtKB-KW"/>
</dbReference>
<organism evidence="21 22">
    <name type="scientific">Paraconexibacter algicola</name>
    <dbReference type="NCBI Taxonomy" id="2133960"/>
    <lineage>
        <taxon>Bacteria</taxon>
        <taxon>Bacillati</taxon>
        <taxon>Actinomycetota</taxon>
        <taxon>Thermoleophilia</taxon>
        <taxon>Solirubrobacterales</taxon>
        <taxon>Paraconexibacteraceae</taxon>
        <taxon>Paraconexibacter</taxon>
    </lineage>
</organism>
<evidence type="ECO:0000256" key="6">
    <source>
        <dbReference type="ARBA" id="ARBA00022485"/>
    </source>
</evidence>
<keyword evidence="10" id="KW-0479">Metal-binding</keyword>
<keyword evidence="6" id="KW-0004">4Fe-4S</keyword>
<keyword evidence="13" id="KW-0067">ATP-binding</keyword>
<dbReference type="OrthoDB" id="5243952at2"/>
<keyword evidence="11" id="KW-0547">Nucleotide-binding</keyword>
<evidence type="ECO:0000256" key="16">
    <source>
        <dbReference type="ARBA" id="ARBA00023014"/>
    </source>
</evidence>
<dbReference type="PRINTS" id="PR00344">
    <property type="entry name" value="BCTRLSENSOR"/>
</dbReference>
<feature type="transmembrane region" description="Helical" evidence="19">
    <location>
        <begin position="242"/>
        <end position="265"/>
    </location>
</feature>
<keyword evidence="22" id="KW-1185">Reference proteome</keyword>
<evidence type="ECO:0000256" key="4">
    <source>
        <dbReference type="ARBA" id="ARBA00012438"/>
    </source>
</evidence>
<dbReference type="GO" id="GO:0016020">
    <property type="term" value="C:membrane"/>
    <property type="evidence" value="ECO:0007669"/>
    <property type="project" value="InterPro"/>
</dbReference>
<feature type="transmembrane region" description="Helical" evidence="19">
    <location>
        <begin position="151"/>
        <end position="171"/>
    </location>
</feature>
<dbReference type="EC" id="2.7.13.3" evidence="4"/>
<dbReference type="InterPro" id="IPR011006">
    <property type="entry name" value="CheY-like_superfamily"/>
</dbReference>
<keyword evidence="8" id="KW-0597">Phosphoprotein</keyword>
<dbReference type="InterPro" id="IPR011712">
    <property type="entry name" value="Sig_transdc_His_kin_sub3_dim/P"/>
</dbReference>
<dbReference type="Pfam" id="PF07730">
    <property type="entry name" value="HisKA_3"/>
    <property type="match status" value="1"/>
</dbReference>
<evidence type="ECO:0000256" key="10">
    <source>
        <dbReference type="ARBA" id="ARBA00022723"/>
    </source>
</evidence>
<comment type="subcellular location">
    <subcellularLocation>
        <location evidence="3">Cytoplasm</location>
    </subcellularLocation>
</comment>
<evidence type="ECO:0000256" key="3">
    <source>
        <dbReference type="ARBA" id="ARBA00004496"/>
    </source>
</evidence>
<keyword evidence="15" id="KW-0902">Two-component regulatory system</keyword>
<accession>A0A2T4UIL1</accession>
<evidence type="ECO:0000256" key="13">
    <source>
        <dbReference type="ARBA" id="ARBA00022840"/>
    </source>
</evidence>
<dbReference type="GO" id="GO:0005737">
    <property type="term" value="C:cytoplasm"/>
    <property type="evidence" value="ECO:0007669"/>
    <property type="project" value="UniProtKB-SubCell"/>
</dbReference>
<reference evidence="21 22" key="1">
    <citation type="submission" date="2018-03" db="EMBL/GenBank/DDBJ databases">
        <title>Aquarubrobacter algicola gen. nov., sp. nov., a novel actinobacterium isolated from shallow eutrophic lake during the end of cyanobacterial harmful algal blooms.</title>
        <authorList>
            <person name="Chun S.J."/>
        </authorList>
    </citation>
    <scope>NUCLEOTIDE SEQUENCE [LARGE SCALE GENOMIC DNA]</scope>
    <source>
        <strain evidence="21 22">Seoho-28</strain>
    </source>
</reference>
<dbReference type="PANTHER" id="PTHR24421:SF10">
    <property type="entry name" value="NITRATE_NITRITE SENSOR PROTEIN NARQ"/>
    <property type="match status" value="1"/>
</dbReference>
<dbReference type="GO" id="GO:0000155">
    <property type="term" value="F:phosphorelay sensor kinase activity"/>
    <property type="evidence" value="ECO:0007669"/>
    <property type="project" value="InterPro"/>
</dbReference>
<name>A0A2T4UIL1_9ACTN</name>
<dbReference type="SUPFAM" id="SSF52172">
    <property type="entry name" value="CheY-like"/>
    <property type="match status" value="1"/>
</dbReference>
<feature type="transmembrane region" description="Helical" evidence="19">
    <location>
        <begin position="277"/>
        <end position="296"/>
    </location>
</feature>
<evidence type="ECO:0000256" key="14">
    <source>
        <dbReference type="ARBA" id="ARBA00023004"/>
    </source>
</evidence>
<evidence type="ECO:0000256" key="11">
    <source>
        <dbReference type="ARBA" id="ARBA00022741"/>
    </source>
</evidence>
<evidence type="ECO:0000256" key="7">
    <source>
        <dbReference type="ARBA" id="ARBA00022490"/>
    </source>
</evidence>
<keyword evidence="19" id="KW-0472">Membrane</keyword>
<evidence type="ECO:0000256" key="18">
    <source>
        <dbReference type="ARBA" id="ARBA00030800"/>
    </source>
</evidence>
<keyword evidence="19" id="KW-0812">Transmembrane</keyword>
<dbReference type="InterPro" id="IPR005467">
    <property type="entry name" value="His_kinase_dom"/>
</dbReference>
<dbReference type="PANTHER" id="PTHR24421">
    <property type="entry name" value="NITRATE/NITRITE SENSOR PROTEIN NARX-RELATED"/>
    <property type="match status" value="1"/>
</dbReference>
<evidence type="ECO:0000256" key="19">
    <source>
        <dbReference type="SAM" id="Phobius"/>
    </source>
</evidence>
<dbReference type="InterPro" id="IPR004358">
    <property type="entry name" value="Sig_transdc_His_kin-like_C"/>
</dbReference>
<evidence type="ECO:0000256" key="9">
    <source>
        <dbReference type="ARBA" id="ARBA00022679"/>
    </source>
</evidence>
<evidence type="ECO:0000256" key="5">
    <source>
        <dbReference type="ARBA" id="ARBA00017322"/>
    </source>
</evidence>
<dbReference type="InterPro" id="IPR003594">
    <property type="entry name" value="HATPase_dom"/>
</dbReference>
<dbReference type="AlphaFoldDB" id="A0A2T4UIL1"/>
<keyword evidence="9" id="KW-0808">Transferase</keyword>
<dbReference type="RefSeq" id="WP_107567509.1">
    <property type="nucleotide sequence ID" value="NZ_PYYB01000001.1"/>
</dbReference>
<evidence type="ECO:0000256" key="2">
    <source>
        <dbReference type="ARBA" id="ARBA00001966"/>
    </source>
</evidence>
<dbReference type="Proteomes" id="UP000240739">
    <property type="component" value="Unassembled WGS sequence"/>
</dbReference>
<evidence type="ECO:0000259" key="20">
    <source>
        <dbReference type="PROSITE" id="PS50109"/>
    </source>
</evidence>
<dbReference type="SMART" id="SM00387">
    <property type="entry name" value="HATPase_c"/>
    <property type="match status" value="1"/>
</dbReference>
<evidence type="ECO:0000256" key="1">
    <source>
        <dbReference type="ARBA" id="ARBA00000085"/>
    </source>
</evidence>
<comment type="cofactor">
    <cofactor evidence="2">
        <name>[4Fe-4S] cluster</name>
        <dbReference type="ChEBI" id="CHEBI:49883"/>
    </cofactor>
</comment>
<dbReference type="InterPro" id="IPR050482">
    <property type="entry name" value="Sensor_HK_TwoCompSys"/>
</dbReference>
<feature type="domain" description="Histidine kinase" evidence="20">
    <location>
        <begin position="422"/>
        <end position="518"/>
    </location>
</feature>
<dbReference type="Gene3D" id="3.30.565.10">
    <property type="entry name" value="Histidine kinase-like ATPase, C-terminal domain"/>
    <property type="match status" value="1"/>
</dbReference>
<dbReference type="SUPFAM" id="SSF55874">
    <property type="entry name" value="ATPase domain of HSP90 chaperone/DNA topoisomerase II/histidine kinase"/>
    <property type="match status" value="1"/>
</dbReference>
<comment type="function">
    <text evidence="17">Member of the two-component regulatory system NreB/NreC involved in the control of dissimilatory nitrate/nitrite reduction in response to oxygen. NreB functions as a direct oxygen sensor histidine kinase which is autophosphorylated, in the absence of oxygen, probably at the conserved histidine residue, and transfers its phosphate group probably to a conserved aspartate residue of NreC. NreB/NreC activates the expression of the nitrate (narGHJI) and nitrite (nir) reductase operons, as well as the putative nitrate transporter gene narT.</text>
</comment>
<evidence type="ECO:0000256" key="15">
    <source>
        <dbReference type="ARBA" id="ARBA00023012"/>
    </source>
</evidence>